<dbReference type="CDD" id="cd09272">
    <property type="entry name" value="RNase_HI_RT_Ty1"/>
    <property type="match status" value="1"/>
</dbReference>
<dbReference type="InterPro" id="IPR004345">
    <property type="entry name" value="TB2_DP1_HVA22"/>
</dbReference>
<feature type="compositionally biased region" description="Polar residues" evidence="1">
    <location>
        <begin position="205"/>
        <end position="216"/>
    </location>
</feature>
<protein>
    <submittedName>
        <fullName evidence="5">HVA22-like protein</fullName>
    </submittedName>
</protein>
<dbReference type="PANTHER" id="PTHR12300">
    <property type="entry name" value="HVA22-LIKE PROTEINS"/>
    <property type="match status" value="1"/>
</dbReference>
<evidence type="ECO:0000313" key="5">
    <source>
        <dbReference type="EMBL" id="KAL2481706.1"/>
    </source>
</evidence>
<dbReference type="Pfam" id="PF03134">
    <property type="entry name" value="TB2_DP1_HVA22"/>
    <property type="match status" value="1"/>
</dbReference>
<evidence type="ECO:0000259" key="2">
    <source>
        <dbReference type="Pfam" id="PF07727"/>
    </source>
</evidence>
<evidence type="ECO:0000259" key="4">
    <source>
        <dbReference type="Pfam" id="PF25597"/>
    </source>
</evidence>
<feature type="domain" description="GAG-pre-integrase" evidence="3">
    <location>
        <begin position="31"/>
        <end position="94"/>
    </location>
</feature>
<dbReference type="Pfam" id="PF07727">
    <property type="entry name" value="RVT_2"/>
    <property type="match status" value="1"/>
</dbReference>
<dbReference type="Proteomes" id="UP001604336">
    <property type="component" value="Unassembled WGS sequence"/>
</dbReference>
<dbReference type="InterPro" id="IPR057670">
    <property type="entry name" value="SH3_retrovirus"/>
</dbReference>
<accession>A0ABD1R229</accession>
<organism evidence="5 6">
    <name type="scientific">Abeliophyllum distichum</name>
    <dbReference type="NCBI Taxonomy" id="126358"/>
    <lineage>
        <taxon>Eukaryota</taxon>
        <taxon>Viridiplantae</taxon>
        <taxon>Streptophyta</taxon>
        <taxon>Embryophyta</taxon>
        <taxon>Tracheophyta</taxon>
        <taxon>Spermatophyta</taxon>
        <taxon>Magnoliopsida</taxon>
        <taxon>eudicotyledons</taxon>
        <taxon>Gunneridae</taxon>
        <taxon>Pentapetalae</taxon>
        <taxon>asterids</taxon>
        <taxon>lamiids</taxon>
        <taxon>Lamiales</taxon>
        <taxon>Oleaceae</taxon>
        <taxon>Forsythieae</taxon>
        <taxon>Abeliophyllum</taxon>
    </lineage>
</organism>
<sequence>MLQGKLRDGLYQLEFPYQNNESTVQKSVVSNNSCSVSLSVDSGHESLHSQFDVWHRRLGHPSSQVVSQVLKNCNQKLKLNEAMSFCDACQYGKSHSLPFSLSTYHAKAPLELIYTNVWGQAPIHESHKGYKCLSPTGKIYISRHVVFNETEFPFKSTFLVKKWSSPTEHETVVSWFQIPSQLNNSTPESSPADTIQLDATQATRYLPSSLSDTSQSHTERDDVESENQNQELLGSINEQNNEIETELQNFERLEIEDITDHDNLQQSVSNEPSEKHKQHVESHPMVTRAKAGVFKPKVYSGQAIEYNSGEIEPKNVAEALMNKDWSKAMKDEYNALMKSKTWKLVPYSPSYNIVGNKWVFKLKHNSDGSLKRHKARLVAKGFHQTPGIDFYETFSPVIKPSTLRIILTFAVSKGWKIRQVDINNAFLNDADWASCPDDRRSTAGYCIYLGDNMIGWTKHIELDVHFIRDKVLGKELEVRYVPTSDQIADLLTKGLSHSRFAYLRDKLGVTVAPSSLREDDNFLNAQYTSSSSRLLAVFLRIQRSFFLHQGIFPARKLLKMIGEFVTRGLVLVLGYAYPAFQCFKTVEKNRVEIQELRFWCQYWIIVAVLTVLERIGDLFVSWLPMYGEMKLALFIYLWYPKTQGTGYVYDALLRPYVSKHETGIDRSLIEFRERAWNLAIYYWQNCTELGSTKILQFLDFVSSQSARMTHPSSENADNRRSNGDPPPSTPSKTSKNKGPSTSYRAQTPKSESIQVQLHNQTQTVRAEDILIPDSDIGSEKSGVDKHLHSPWIKFRRFKGSN</sequence>
<dbReference type="InterPro" id="IPR013103">
    <property type="entry name" value="RVT_2"/>
</dbReference>
<gene>
    <name evidence="5" type="ORF">Adt_34672</name>
</gene>
<dbReference type="AlphaFoldDB" id="A0ABD1R229"/>
<name>A0ABD1R229_9LAMI</name>
<evidence type="ECO:0000313" key="6">
    <source>
        <dbReference type="Proteomes" id="UP001604336"/>
    </source>
</evidence>
<dbReference type="Pfam" id="PF25597">
    <property type="entry name" value="SH3_retrovirus"/>
    <property type="match status" value="1"/>
</dbReference>
<feature type="region of interest" description="Disordered" evidence="1">
    <location>
        <begin position="205"/>
        <end position="241"/>
    </location>
</feature>
<feature type="compositionally biased region" description="Polar residues" evidence="1">
    <location>
        <begin position="226"/>
        <end position="241"/>
    </location>
</feature>
<reference evidence="6" key="1">
    <citation type="submission" date="2024-07" db="EMBL/GenBank/DDBJ databases">
        <title>Two chromosome-level genome assemblies of Korean endemic species Abeliophyllum distichum and Forsythia ovata (Oleaceae).</title>
        <authorList>
            <person name="Jang H."/>
        </authorList>
    </citation>
    <scope>NUCLEOTIDE SEQUENCE [LARGE SCALE GENOMIC DNA]</scope>
</reference>
<feature type="domain" description="Reverse transcriptase Ty1/copia-type" evidence="2">
    <location>
        <begin position="340"/>
        <end position="428"/>
    </location>
</feature>
<feature type="compositionally biased region" description="Low complexity" evidence="1">
    <location>
        <begin position="730"/>
        <end position="742"/>
    </location>
</feature>
<feature type="domain" description="Retroviral polymerase SH3-like" evidence="4">
    <location>
        <begin position="125"/>
        <end position="156"/>
    </location>
</feature>
<feature type="compositionally biased region" description="Polar residues" evidence="1">
    <location>
        <begin position="743"/>
        <end position="764"/>
    </location>
</feature>
<feature type="region of interest" description="Disordered" evidence="1">
    <location>
        <begin position="708"/>
        <end position="788"/>
    </location>
</feature>
<dbReference type="InterPro" id="IPR025724">
    <property type="entry name" value="GAG-pre-integrase_dom"/>
</dbReference>
<dbReference type="Pfam" id="PF13976">
    <property type="entry name" value="gag_pre-integrs"/>
    <property type="match status" value="1"/>
</dbReference>
<proteinExistence type="predicted"/>
<evidence type="ECO:0000256" key="1">
    <source>
        <dbReference type="SAM" id="MobiDB-lite"/>
    </source>
</evidence>
<keyword evidence="6" id="KW-1185">Reference proteome</keyword>
<feature type="compositionally biased region" description="Basic and acidic residues" evidence="1">
    <location>
        <begin position="777"/>
        <end position="787"/>
    </location>
</feature>
<dbReference type="PANTHER" id="PTHR12300:SF162">
    <property type="entry name" value="HVA22-LIKE PROTEIN J"/>
    <property type="match status" value="1"/>
</dbReference>
<comment type="caution">
    <text evidence="5">The sequence shown here is derived from an EMBL/GenBank/DDBJ whole genome shotgun (WGS) entry which is preliminary data.</text>
</comment>
<dbReference type="EMBL" id="JBFOLK010000010">
    <property type="protein sequence ID" value="KAL2481706.1"/>
    <property type="molecule type" value="Genomic_DNA"/>
</dbReference>
<evidence type="ECO:0000259" key="3">
    <source>
        <dbReference type="Pfam" id="PF13976"/>
    </source>
</evidence>